<feature type="transmembrane region" description="Helical" evidence="9">
    <location>
        <begin position="125"/>
        <end position="148"/>
    </location>
</feature>
<evidence type="ECO:0000256" key="3">
    <source>
        <dbReference type="ARBA" id="ARBA00022031"/>
    </source>
</evidence>
<dbReference type="GO" id="GO:0015184">
    <property type="term" value="F:L-cystine transmembrane transporter activity"/>
    <property type="evidence" value="ECO:0007669"/>
    <property type="project" value="TreeGrafter"/>
</dbReference>
<accession>A0A0J6WZ33</accession>
<gene>
    <name evidence="10" type="ORF">AB840_04400</name>
</gene>
<dbReference type="PANTHER" id="PTHR42865">
    <property type="entry name" value="PROTON/GLUTAMATE-ASPARTATE SYMPORTER"/>
    <property type="match status" value="1"/>
</dbReference>
<name>A0A0J6WZ33_9FIRM</name>
<dbReference type="InterPro" id="IPR001991">
    <property type="entry name" value="Na-dicarboxylate_symporter"/>
</dbReference>
<sequence>MESVFLRQFLMISDMRTVLFLAVLIVLFGFIYYLYKKRHMSFSVVVMIGTGLGLLLGLSIQAMIGFSPEPMKITFVKEVTNWYALFGNGFMDLIKMLVVPLVLITMVHVVINMKGGQTMSKLVKAGVGVTMGMVAIAAVVGTAMGMLFQVGAGIAVESGAAKAKEIVSVASTLRSLIPGNLVDSMVHNNVIGMVIFAAILGAAIWWVNYEDAETAEPLYKLINSLYKAIINMALLILDLMPYAVIPLLANTIAQHGLVGLLDVGKFIIVLYAAMILQFIIQLIMLALYGINPWPHLKKSYPALLLAFTSRSSLGCLPMTLETLTKRLGVSQGTASFVAGFGCTAGMQGCAGVFPSMLIVYVANVTGQPIDFTLIVMTIIVVTIGSLGIAGIPGVATMAASVGLSGVGMGAQFVKVSPILAIDPFIDMGRTLLNVAGAITNALIVDKYMGSLNAHTYQDMQAGLQTKKTDTDNKQ</sequence>
<comment type="subcellular location">
    <subcellularLocation>
        <location evidence="1">Membrane</location>
        <topology evidence="1">Multi-pass membrane protein</topology>
    </subcellularLocation>
</comment>
<evidence type="ECO:0000313" key="10">
    <source>
        <dbReference type="EMBL" id="KMO87127.1"/>
    </source>
</evidence>
<dbReference type="PRINTS" id="PR00173">
    <property type="entry name" value="EDTRNSPORT"/>
</dbReference>
<dbReference type="PANTHER" id="PTHR42865:SF5">
    <property type="entry name" value="L-CYSTINE TRANSPORTER TCYP"/>
    <property type="match status" value="1"/>
</dbReference>
<keyword evidence="11" id="KW-1185">Reference proteome</keyword>
<feature type="transmembrane region" description="Helical" evidence="9">
    <location>
        <begin position="228"/>
        <end position="248"/>
    </location>
</feature>
<evidence type="ECO:0000256" key="8">
    <source>
        <dbReference type="ARBA" id="ARBA00031293"/>
    </source>
</evidence>
<dbReference type="Proteomes" id="UP000036503">
    <property type="component" value="Unassembled WGS sequence"/>
</dbReference>
<dbReference type="RefSeq" id="WP_048513626.1">
    <property type="nucleotide sequence ID" value="NZ_FUXD01000004.1"/>
</dbReference>
<dbReference type="GO" id="GO:0015293">
    <property type="term" value="F:symporter activity"/>
    <property type="evidence" value="ECO:0007669"/>
    <property type="project" value="InterPro"/>
</dbReference>
<dbReference type="SUPFAM" id="SSF118215">
    <property type="entry name" value="Proton glutamate symport protein"/>
    <property type="match status" value="1"/>
</dbReference>
<evidence type="ECO:0000256" key="4">
    <source>
        <dbReference type="ARBA" id="ARBA00022448"/>
    </source>
</evidence>
<evidence type="ECO:0000256" key="7">
    <source>
        <dbReference type="ARBA" id="ARBA00023136"/>
    </source>
</evidence>
<evidence type="ECO:0000256" key="1">
    <source>
        <dbReference type="ARBA" id="ARBA00004141"/>
    </source>
</evidence>
<comment type="caution">
    <text evidence="10">The sequence shown here is derived from an EMBL/GenBank/DDBJ whole genome shotgun (WGS) entry which is preliminary data.</text>
</comment>
<feature type="transmembrane region" description="Helical" evidence="9">
    <location>
        <begin position="15"/>
        <end position="35"/>
    </location>
</feature>
<feature type="transmembrane region" description="Helical" evidence="9">
    <location>
        <begin position="93"/>
        <end position="113"/>
    </location>
</feature>
<evidence type="ECO:0000256" key="6">
    <source>
        <dbReference type="ARBA" id="ARBA00022989"/>
    </source>
</evidence>
<evidence type="ECO:0000256" key="5">
    <source>
        <dbReference type="ARBA" id="ARBA00022692"/>
    </source>
</evidence>
<dbReference type="PATRIC" id="fig|1122219.3.peg.3314"/>
<dbReference type="FunCoup" id="A0A0J6WZ33">
    <property type="interactions" value="9"/>
</dbReference>
<keyword evidence="5 9" id="KW-0812">Transmembrane</keyword>
<dbReference type="EMBL" id="LEKT01000009">
    <property type="protein sequence ID" value="KMO87127.1"/>
    <property type="molecule type" value="Genomic_DNA"/>
</dbReference>
<feature type="transmembrane region" description="Helical" evidence="9">
    <location>
        <begin position="42"/>
        <end position="64"/>
    </location>
</feature>
<dbReference type="OrthoDB" id="7778689at2"/>
<keyword evidence="6 9" id="KW-1133">Transmembrane helix</keyword>
<keyword evidence="7 9" id="KW-0472">Membrane</keyword>
<dbReference type="InParanoid" id="A0A0J6WZ33"/>
<evidence type="ECO:0000313" key="11">
    <source>
        <dbReference type="Proteomes" id="UP000036503"/>
    </source>
</evidence>
<dbReference type="GO" id="GO:0005886">
    <property type="term" value="C:plasma membrane"/>
    <property type="evidence" value="ECO:0007669"/>
    <property type="project" value="TreeGrafter"/>
</dbReference>
<comment type="similarity">
    <text evidence="2">Belongs to the dicarboxylate/amino acid:cation symporter (DAACS) (TC 2.A.23) family.</text>
</comment>
<protein>
    <recommendedName>
        <fullName evidence="3">L-cystine uptake protein TcyP</fullName>
    </recommendedName>
    <alternativeName>
        <fullName evidence="8">Transporter of cystine TcyP</fullName>
    </alternativeName>
</protein>
<evidence type="ECO:0000256" key="9">
    <source>
        <dbReference type="SAM" id="Phobius"/>
    </source>
</evidence>
<feature type="transmembrane region" description="Helical" evidence="9">
    <location>
        <begin position="190"/>
        <end position="207"/>
    </location>
</feature>
<dbReference type="AlphaFoldDB" id="A0A0J6WZ33"/>
<dbReference type="STRING" id="39029.BSR42_04815"/>
<reference evidence="10 11" key="1">
    <citation type="submission" date="2015-06" db="EMBL/GenBank/DDBJ databases">
        <title>Draft genome sequence of beer spoilage bacterium Megasphaera cerevisiae type strain 20462.</title>
        <authorList>
            <person name="Kutumbaka K."/>
            <person name="Pasmowitz J."/>
            <person name="Mategko J."/>
            <person name="Reyes D."/>
            <person name="Friedrich A."/>
            <person name="Han S."/>
            <person name="Martens-Habbena W."/>
            <person name="Neal-McKinney J."/>
            <person name="Janagama H.K."/>
            <person name="Nadala C."/>
            <person name="Samadpour M."/>
        </authorList>
    </citation>
    <scope>NUCLEOTIDE SEQUENCE [LARGE SCALE GENOMIC DNA]</scope>
    <source>
        <strain evidence="10 11">DSM 20462</strain>
    </source>
</reference>
<dbReference type="Pfam" id="PF00375">
    <property type="entry name" value="SDF"/>
    <property type="match status" value="1"/>
</dbReference>
<dbReference type="InterPro" id="IPR036458">
    <property type="entry name" value="Na:dicarbo_symporter_sf"/>
</dbReference>
<feature type="transmembrane region" description="Helical" evidence="9">
    <location>
        <begin position="371"/>
        <end position="391"/>
    </location>
</feature>
<organism evidence="10 11">
    <name type="scientific">Megasphaera cerevisiae DSM 20462</name>
    <dbReference type="NCBI Taxonomy" id="1122219"/>
    <lineage>
        <taxon>Bacteria</taxon>
        <taxon>Bacillati</taxon>
        <taxon>Bacillota</taxon>
        <taxon>Negativicutes</taxon>
        <taxon>Veillonellales</taxon>
        <taxon>Veillonellaceae</taxon>
        <taxon>Megasphaera</taxon>
    </lineage>
</organism>
<keyword evidence="4" id="KW-0813">Transport</keyword>
<dbReference type="Gene3D" id="1.10.3860.10">
    <property type="entry name" value="Sodium:dicarboxylate symporter"/>
    <property type="match status" value="1"/>
</dbReference>
<evidence type="ECO:0000256" key="2">
    <source>
        <dbReference type="ARBA" id="ARBA00006148"/>
    </source>
</evidence>
<feature type="transmembrane region" description="Helical" evidence="9">
    <location>
        <begin position="332"/>
        <end position="359"/>
    </location>
</feature>
<proteinExistence type="inferred from homology"/>
<feature type="transmembrane region" description="Helical" evidence="9">
    <location>
        <begin position="268"/>
        <end position="290"/>
    </location>
</feature>